<dbReference type="PANTHER" id="PTHR33112">
    <property type="entry name" value="DOMAIN PROTEIN, PUTATIVE-RELATED"/>
    <property type="match status" value="1"/>
</dbReference>
<evidence type="ECO:0000313" key="3">
    <source>
        <dbReference type="Proteomes" id="UP001446871"/>
    </source>
</evidence>
<evidence type="ECO:0000313" key="2">
    <source>
        <dbReference type="EMBL" id="KAK8068156.1"/>
    </source>
</evidence>
<dbReference type="Proteomes" id="UP001446871">
    <property type="component" value="Unassembled WGS sequence"/>
</dbReference>
<proteinExistence type="predicted"/>
<evidence type="ECO:0000259" key="1">
    <source>
        <dbReference type="Pfam" id="PF06985"/>
    </source>
</evidence>
<dbReference type="EMBL" id="JAQQWM010000004">
    <property type="protein sequence ID" value="KAK8068156.1"/>
    <property type="molecule type" value="Genomic_DNA"/>
</dbReference>
<feature type="domain" description="Heterokaryon incompatibility" evidence="1">
    <location>
        <begin position="134"/>
        <end position="286"/>
    </location>
</feature>
<comment type="caution">
    <text evidence="2">The sequence shown here is derived from an EMBL/GenBank/DDBJ whole genome shotgun (WGS) entry which is preliminary data.</text>
</comment>
<dbReference type="Pfam" id="PF06985">
    <property type="entry name" value="HET"/>
    <property type="match status" value="1"/>
</dbReference>
<organism evidence="2 3">
    <name type="scientific">Apiospora saccharicola</name>
    <dbReference type="NCBI Taxonomy" id="335842"/>
    <lineage>
        <taxon>Eukaryota</taxon>
        <taxon>Fungi</taxon>
        <taxon>Dikarya</taxon>
        <taxon>Ascomycota</taxon>
        <taxon>Pezizomycotina</taxon>
        <taxon>Sordariomycetes</taxon>
        <taxon>Xylariomycetidae</taxon>
        <taxon>Amphisphaeriales</taxon>
        <taxon>Apiosporaceae</taxon>
        <taxon>Apiospora</taxon>
    </lineage>
</organism>
<reference evidence="2 3" key="1">
    <citation type="submission" date="2023-01" db="EMBL/GenBank/DDBJ databases">
        <title>Analysis of 21 Apiospora genomes using comparative genomics revels a genus with tremendous synthesis potential of carbohydrate active enzymes and secondary metabolites.</title>
        <authorList>
            <person name="Sorensen T."/>
        </authorList>
    </citation>
    <scope>NUCLEOTIDE SEQUENCE [LARGE SCALE GENOMIC DNA]</scope>
    <source>
        <strain evidence="2 3">CBS 83171</strain>
    </source>
</reference>
<protein>
    <recommendedName>
        <fullName evidence="1">Heterokaryon incompatibility domain-containing protein</fullName>
    </recommendedName>
</protein>
<name>A0ABR1VAE3_9PEZI</name>
<dbReference type="InterPro" id="IPR010730">
    <property type="entry name" value="HET"/>
</dbReference>
<sequence>MDGCGPRPRVDSWAHIQETRIDRKLPLGIWVLLEVSIQPESATPMPTEQDFEGLKMTPVVSLTPRLRANYTQDGTLSNVEIGDVLYFDISTLKNWLRVCEEGHGAQCMVSAASKGESFLGTLVSIVKPDTPVHFAALSYMWSPGGAGSSDIKLEKANISHLETPRSLTGIGLPRIILHAISLCRDLGEQFLWVDRLCIVQDDRDSKSAQIGAMDLIYRSASFTIVAALNSRTTDMGLPGHAEQARQPWSSVFRPPLDYNFEYVTPNGIQAIVDSSMWNRRGWTFQERLLSKRRLFITEHQAIFQCSLVVAEEESTWDWEYQRPHSASEVIHEISTDDSATPRLSAEPGILQMPGQVEERYSKHFLPETPTLESYKRWVEDYSSRQLSFGTDILKAFSGVASVVETGFGSRMLFGLPEILLPQCLLWTCDALYVRRGDPVSIPSWSWASCAKPVDYGWVNEDDKANMCSIVQYYYQDPDEGLRELATEQRWMDHEITIADLGQLAELPPLTRGKALPGEWRSNSVWRDCVHNPWQAASRTAHDTETAKLSSAFPGSLVFNTTVASVYIQGFSDDGQGGGASEAATPEKPAIICNAAGDRVGILPKMGRDWNGAVHSSDGNKKAFDCVVLGGCLINVTMRKYIAIFKGRHPGLGDRDTMWELTIMLVERLPCKPFIARRLGIGKVDVCHWNKCSPRWETVVIC</sequence>
<accession>A0ABR1VAE3</accession>
<keyword evidence="3" id="KW-1185">Reference proteome</keyword>
<dbReference type="PANTHER" id="PTHR33112:SF12">
    <property type="entry name" value="HETEROKARYON INCOMPATIBILITY DOMAIN-CONTAINING PROTEIN"/>
    <property type="match status" value="1"/>
</dbReference>
<gene>
    <name evidence="2" type="ORF">PG996_007268</name>
</gene>